<sequence>MTTPLEPNRETRSEQRAALVTPSYAGDFERCRLLCRTVDRHVSGADHHYVLVSGADVARFRALEGPRRSIVDERDILPSWLHGLPDPFSLFRRHVWLSMRVPPLRGWHVQQLRRIAIARHVSQSTLVYCDSDVVFLKPFDLASFRREGNLRLYRREGALQREGGEHLDWFANAGKVLGLPEVLPAPSDYISTVIAWSRDRLLAMLRHIEAGQGRDWVTAIARRRRFSECLIYGRYVDEVLQGAGHFHDDTPLCRVYWSGPELGAEGLEKLAASMTPEQVAIGIQSFTGTDLDTVRRFAGV</sequence>
<dbReference type="Proteomes" id="UP001342418">
    <property type="component" value="Chromosome"/>
</dbReference>
<organism evidence="1 2">
    <name type="scientific">Nitratireductor thuwali</name>
    <dbReference type="NCBI Taxonomy" id="2267699"/>
    <lineage>
        <taxon>Bacteria</taxon>
        <taxon>Pseudomonadati</taxon>
        <taxon>Pseudomonadota</taxon>
        <taxon>Alphaproteobacteria</taxon>
        <taxon>Hyphomicrobiales</taxon>
        <taxon>Phyllobacteriaceae</taxon>
        <taxon>Nitratireductor</taxon>
    </lineage>
</organism>
<dbReference type="Pfam" id="PF20102">
    <property type="entry name" value="DUF6492"/>
    <property type="match status" value="1"/>
</dbReference>
<reference evidence="1 2" key="1">
    <citation type="submission" date="2018-07" db="EMBL/GenBank/DDBJ databases">
        <title>Genome sequence of Nitratireductor thuwali#1536.</title>
        <authorList>
            <person name="Michoud G."/>
            <person name="Merlino G."/>
            <person name="Sefrji F.O."/>
            <person name="Daffonchio D."/>
        </authorList>
    </citation>
    <scope>NUCLEOTIDE SEQUENCE [LARGE SCALE GENOMIC DNA]</scope>
    <source>
        <strain evidence="2">Nit1536</strain>
    </source>
</reference>
<dbReference type="RefSeq" id="WP_338530638.1">
    <property type="nucleotide sequence ID" value="NZ_CP030941.1"/>
</dbReference>
<proteinExistence type="predicted"/>
<protein>
    <recommendedName>
        <fullName evidence="3">Nucleotide-diphospho-sugar transferase domain-containing protein</fullName>
    </recommendedName>
</protein>
<evidence type="ECO:0008006" key="3">
    <source>
        <dbReference type="Google" id="ProtNLM"/>
    </source>
</evidence>
<gene>
    <name evidence="1" type="ORF">NTH_02885</name>
</gene>
<accession>A0ABY5MNK1</accession>
<keyword evidence="2" id="KW-1185">Reference proteome</keyword>
<evidence type="ECO:0000313" key="1">
    <source>
        <dbReference type="EMBL" id="UUP18404.1"/>
    </source>
</evidence>
<dbReference type="EMBL" id="CP030941">
    <property type="protein sequence ID" value="UUP18404.1"/>
    <property type="molecule type" value="Genomic_DNA"/>
</dbReference>
<evidence type="ECO:0000313" key="2">
    <source>
        <dbReference type="Proteomes" id="UP001342418"/>
    </source>
</evidence>
<dbReference type="InterPro" id="IPR045499">
    <property type="entry name" value="DUF6492"/>
</dbReference>
<name>A0ABY5MNK1_9HYPH</name>